<dbReference type="SUPFAM" id="SSF52540">
    <property type="entry name" value="P-loop containing nucleoside triphosphate hydrolases"/>
    <property type="match status" value="1"/>
</dbReference>
<dbReference type="Pfam" id="PF19055">
    <property type="entry name" value="ABC2_membrane_7"/>
    <property type="match status" value="1"/>
</dbReference>
<keyword evidence="4 11" id="KW-0812">Transmembrane</keyword>
<keyword evidence="7 11" id="KW-1133">Transmembrane helix</keyword>
<dbReference type="InterPro" id="IPR027417">
    <property type="entry name" value="P-loop_NTPase"/>
</dbReference>
<evidence type="ECO:0000313" key="14">
    <source>
        <dbReference type="Proteomes" id="UP001431783"/>
    </source>
</evidence>
<feature type="region of interest" description="Disordered" evidence="10">
    <location>
        <begin position="12"/>
        <end position="36"/>
    </location>
</feature>
<comment type="caution">
    <text evidence="13">The sequence shown here is derived from an EMBL/GenBank/DDBJ whole genome shotgun (WGS) entry which is preliminary data.</text>
</comment>
<keyword evidence="3" id="KW-0813">Transport</keyword>
<evidence type="ECO:0000259" key="12">
    <source>
        <dbReference type="PROSITE" id="PS50893"/>
    </source>
</evidence>
<dbReference type="PROSITE" id="PS00211">
    <property type="entry name" value="ABC_TRANSPORTER_1"/>
    <property type="match status" value="1"/>
</dbReference>
<keyword evidence="6" id="KW-0067">ATP-binding</keyword>
<sequence length="667" mass="75265">MSENSQLLIEFDESENISESSNPDSDNVTLETGSPQYPSWRTDYGSLRTTELITVQKQLVYRWSNINAYGEQIIGNGSRNFLRFFSKAKKTRKHILKNVSGVAYPGELLVLMGASGAGKTTLLNCMTMRNINSLKIFGMISINDQPVTQRQLSAQSAYIQQDDIFIPWLTVREHLIFQALLRMKSTFTYREKLQRVNEVIGELSLQKCQNYQIGQTTILTGISGGERKRLALAAELLTNPSLLFCDEPTSGLDSFMSYNVIQILKAVAHTGRTVICTLHQPSSELFQIFDKVCLLSEGRTAFLGNPEEANIFFRKLEAPCPVNFNPADYYIQLLSIVPGREESCRQAVKVICDTFESSKKFKENIADVQVSPSEDLWSSEEFQLSPYKVSWCAQFRAVSWRSWLAIIRNPRLTKVRLIQVLFVSSLLSLLFWQQKYDQQGVQNINGALFLFLTNATFQNLIGVAMTFCGEQPLFLRENKNGMYRTDVYFISKILADIPCFTILNVALISICYICIGLNPVWPKIMNAIGIMLLVVYCVMGAGYFISSVAPNSATASSMVTVVVTPFLIFGGFLLNVESIPSYLIWLSDLSWFKYGNTALLINQWENVSNISCSNMNITCLTNGEMVLDSLGIKLDDFWVAVFALLGLTVLLRIISFLILLYKSYHYE</sequence>
<dbReference type="PROSITE" id="PS50893">
    <property type="entry name" value="ABC_TRANSPORTER_2"/>
    <property type="match status" value="1"/>
</dbReference>
<feature type="transmembrane region" description="Helical" evidence="11">
    <location>
        <begin position="415"/>
        <end position="432"/>
    </location>
</feature>
<dbReference type="Pfam" id="PF01061">
    <property type="entry name" value="ABC2_membrane"/>
    <property type="match status" value="1"/>
</dbReference>
<dbReference type="InterPro" id="IPR017871">
    <property type="entry name" value="ABC_transporter-like_CS"/>
</dbReference>
<organism evidence="13 14">
    <name type="scientific">Henosepilachna vigintioctopunctata</name>
    <dbReference type="NCBI Taxonomy" id="420089"/>
    <lineage>
        <taxon>Eukaryota</taxon>
        <taxon>Metazoa</taxon>
        <taxon>Ecdysozoa</taxon>
        <taxon>Arthropoda</taxon>
        <taxon>Hexapoda</taxon>
        <taxon>Insecta</taxon>
        <taxon>Pterygota</taxon>
        <taxon>Neoptera</taxon>
        <taxon>Endopterygota</taxon>
        <taxon>Coleoptera</taxon>
        <taxon>Polyphaga</taxon>
        <taxon>Cucujiformia</taxon>
        <taxon>Coccinelloidea</taxon>
        <taxon>Coccinellidae</taxon>
        <taxon>Epilachninae</taxon>
        <taxon>Epilachnini</taxon>
        <taxon>Henosepilachna</taxon>
    </lineage>
</organism>
<evidence type="ECO:0000256" key="9">
    <source>
        <dbReference type="ARBA" id="ARBA00039188"/>
    </source>
</evidence>
<protein>
    <recommendedName>
        <fullName evidence="9">Protein white</fullName>
    </recommendedName>
</protein>
<feature type="transmembrane region" description="Helical" evidence="11">
    <location>
        <begin position="489"/>
        <end position="518"/>
    </location>
</feature>
<comment type="similarity">
    <text evidence="2">Belongs to the ABC transporter superfamily. ABCG family. Eye pigment precursor importer (TC 3.A.1.204) subfamily.</text>
</comment>
<dbReference type="GO" id="GO:0030659">
    <property type="term" value="C:cytoplasmic vesicle membrane"/>
    <property type="evidence" value="ECO:0007669"/>
    <property type="project" value="TreeGrafter"/>
</dbReference>
<evidence type="ECO:0000256" key="10">
    <source>
        <dbReference type="SAM" id="MobiDB-lite"/>
    </source>
</evidence>
<evidence type="ECO:0000256" key="11">
    <source>
        <dbReference type="SAM" id="Phobius"/>
    </source>
</evidence>
<comment type="subcellular location">
    <subcellularLocation>
        <location evidence="1">Membrane</location>
        <topology evidence="1">Multi-pass membrane protein</topology>
    </subcellularLocation>
</comment>
<evidence type="ECO:0000256" key="1">
    <source>
        <dbReference type="ARBA" id="ARBA00004141"/>
    </source>
</evidence>
<dbReference type="PANTHER" id="PTHR48041">
    <property type="entry name" value="ABC TRANSPORTER G FAMILY MEMBER 28"/>
    <property type="match status" value="1"/>
</dbReference>
<dbReference type="SMART" id="SM00382">
    <property type="entry name" value="AAA"/>
    <property type="match status" value="1"/>
</dbReference>
<dbReference type="InterPro" id="IPR050352">
    <property type="entry name" value="ABCG_transporters"/>
</dbReference>
<evidence type="ECO:0000313" key="13">
    <source>
        <dbReference type="EMBL" id="KAK9886096.1"/>
    </source>
</evidence>
<evidence type="ECO:0000256" key="3">
    <source>
        <dbReference type="ARBA" id="ARBA00022448"/>
    </source>
</evidence>
<dbReference type="Proteomes" id="UP001431783">
    <property type="component" value="Unassembled WGS sequence"/>
</dbReference>
<dbReference type="EMBL" id="JARQZJ010000098">
    <property type="protein sequence ID" value="KAK9886096.1"/>
    <property type="molecule type" value="Genomic_DNA"/>
</dbReference>
<keyword evidence="8 11" id="KW-0472">Membrane</keyword>
<dbReference type="Gene3D" id="3.40.50.300">
    <property type="entry name" value="P-loop containing nucleotide triphosphate hydrolases"/>
    <property type="match status" value="1"/>
</dbReference>
<dbReference type="InterPro" id="IPR003439">
    <property type="entry name" value="ABC_transporter-like_ATP-bd"/>
</dbReference>
<proteinExistence type="inferred from homology"/>
<feature type="transmembrane region" description="Helical" evidence="11">
    <location>
        <begin position="637"/>
        <end position="661"/>
    </location>
</feature>
<feature type="domain" description="ABC transporter" evidence="12">
    <location>
        <begin position="79"/>
        <end position="322"/>
    </location>
</feature>
<dbReference type="CDD" id="cd03213">
    <property type="entry name" value="ABCG_EPDR"/>
    <property type="match status" value="1"/>
</dbReference>
<feature type="transmembrane region" description="Helical" evidence="11">
    <location>
        <begin position="524"/>
        <end position="545"/>
    </location>
</feature>
<accession>A0AAW1V1Y9</accession>
<dbReference type="GO" id="GO:0140359">
    <property type="term" value="F:ABC-type transporter activity"/>
    <property type="evidence" value="ECO:0007669"/>
    <property type="project" value="InterPro"/>
</dbReference>
<gene>
    <name evidence="13" type="ORF">WA026_014886</name>
</gene>
<reference evidence="13 14" key="1">
    <citation type="submission" date="2023-03" db="EMBL/GenBank/DDBJ databases">
        <title>Genome insight into feeding habits of ladybird beetles.</title>
        <authorList>
            <person name="Li H.-S."/>
            <person name="Huang Y.-H."/>
            <person name="Pang H."/>
        </authorList>
    </citation>
    <scope>NUCLEOTIDE SEQUENCE [LARGE SCALE GENOMIC DNA]</scope>
    <source>
        <strain evidence="13">SYSU_2023b</strain>
        <tissue evidence="13">Whole body</tissue>
    </source>
</reference>
<dbReference type="Pfam" id="PF00005">
    <property type="entry name" value="ABC_tran"/>
    <property type="match status" value="1"/>
</dbReference>
<dbReference type="GO" id="GO:0005886">
    <property type="term" value="C:plasma membrane"/>
    <property type="evidence" value="ECO:0007669"/>
    <property type="project" value="TreeGrafter"/>
</dbReference>
<evidence type="ECO:0000256" key="6">
    <source>
        <dbReference type="ARBA" id="ARBA00022840"/>
    </source>
</evidence>
<keyword evidence="14" id="KW-1185">Reference proteome</keyword>
<dbReference type="PANTHER" id="PTHR48041:SF129">
    <property type="entry name" value="PROTEIN WHITE"/>
    <property type="match status" value="1"/>
</dbReference>
<feature type="transmembrane region" description="Helical" evidence="11">
    <location>
        <begin position="557"/>
        <end position="576"/>
    </location>
</feature>
<evidence type="ECO:0000256" key="2">
    <source>
        <dbReference type="ARBA" id="ARBA00005814"/>
    </source>
</evidence>
<dbReference type="AlphaFoldDB" id="A0AAW1V1Y9"/>
<evidence type="ECO:0000256" key="8">
    <source>
        <dbReference type="ARBA" id="ARBA00023136"/>
    </source>
</evidence>
<evidence type="ECO:0000256" key="5">
    <source>
        <dbReference type="ARBA" id="ARBA00022741"/>
    </source>
</evidence>
<dbReference type="GO" id="GO:0016887">
    <property type="term" value="F:ATP hydrolysis activity"/>
    <property type="evidence" value="ECO:0007669"/>
    <property type="project" value="InterPro"/>
</dbReference>
<dbReference type="InterPro" id="IPR003593">
    <property type="entry name" value="AAA+_ATPase"/>
</dbReference>
<evidence type="ECO:0000256" key="4">
    <source>
        <dbReference type="ARBA" id="ARBA00022692"/>
    </source>
</evidence>
<feature type="transmembrane region" description="Helical" evidence="11">
    <location>
        <begin position="444"/>
        <end position="468"/>
    </location>
</feature>
<dbReference type="GO" id="GO:0005524">
    <property type="term" value="F:ATP binding"/>
    <property type="evidence" value="ECO:0007669"/>
    <property type="project" value="UniProtKB-KW"/>
</dbReference>
<name>A0AAW1V1Y9_9CUCU</name>
<dbReference type="InterPro" id="IPR013525">
    <property type="entry name" value="ABC2_TM"/>
</dbReference>
<dbReference type="InterPro" id="IPR043926">
    <property type="entry name" value="ABCG_dom"/>
</dbReference>
<evidence type="ECO:0000256" key="7">
    <source>
        <dbReference type="ARBA" id="ARBA00022989"/>
    </source>
</evidence>
<feature type="compositionally biased region" description="Polar residues" evidence="10">
    <location>
        <begin position="17"/>
        <end position="36"/>
    </location>
</feature>
<keyword evidence="5" id="KW-0547">Nucleotide-binding</keyword>